<keyword evidence="6 17" id="KW-0547">Nucleotide-binding</keyword>
<keyword evidence="13" id="KW-0511">Multifunctional enzyme</keyword>
<evidence type="ECO:0000256" key="19">
    <source>
        <dbReference type="PIRNR" id="PIRNR017184"/>
    </source>
</evidence>
<proteinExistence type="inferred from homology"/>
<comment type="similarity">
    <text evidence="3 19">In the N-terminal section; belongs to the NnrE/AIBP family.</text>
</comment>
<evidence type="ECO:0000256" key="6">
    <source>
        <dbReference type="ARBA" id="ARBA00022741"/>
    </source>
</evidence>
<sequence length="569" mass="58457">MLRITPSTPYPLYDTAATRRIEQAAAATLPPHTLMQRAGLAVARLALALAPHARTVWVACGPGNNGGDGLEAAMHLRQWGLAPVVTWLGDEAHAPADARASLARARAAGVCFADAPPALQAQDLCIDALLGIGVTRAPEGRMAAWLAHMAASPARSLAVDLPTGLNADTGRWLRPDAIYSEATSDFYTGENGHFYAENRRHTLSLLTLKPGLFTCEGRDACGTLWFDDLGVAPETDMSRSLSDFGIVGCECAAAAHFLPSSCPIVPLWGGESGKNWPRRGPFSLSKPKVRQAPSADMPASAWLSGPPAPAPRAHASHKGSFGDVAVVGGEGLARRGLGMTGAALLAASAALHGGAGRVLLALLDDAGLAVDVQQPELMLRRFEVLALEQLSVVCGCGGGEAVRAVLPAVLEHAARLVLDADALNTIAATPPLQALLAARASRGQPTVLTPHPLEAARLLGTDAASVQADRLRAARALAERFQCVAVLKGSGTVVAAPGAAPSINPTGNARLATAGTGDVLAGLIGARLAAGHTALQAACAAVYQHGQAADQWLAGRTLTAGALARSLCV</sequence>
<comment type="similarity">
    <text evidence="18">Belongs to the NnrE/AIBP family.</text>
</comment>
<dbReference type="InterPro" id="IPR030677">
    <property type="entry name" value="Nnr"/>
</dbReference>
<dbReference type="Proteomes" id="UP000252174">
    <property type="component" value="Unassembled WGS sequence"/>
</dbReference>
<keyword evidence="5 18" id="KW-0479">Metal-binding</keyword>
<evidence type="ECO:0000313" key="23">
    <source>
        <dbReference type="Proteomes" id="UP000252174"/>
    </source>
</evidence>
<evidence type="ECO:0000256" key="10">
    <source>
        <dbReference type="ARBA" id="ARBA00023027"/>
    </source>
</evidence>
<dbReference type="EC" id="4.2.1.136" evidence="19"/>
<dbReference type="GO" id="GO:0110051">
    <property type="term" value="P:metabolite repair"/>
    <property type="evidence" value="ECO:0007669"/>
    <property type="project" value="TreeGrafter"/>
</dbReference>
<evidence type="ECO:0000256" key="17">
    <source>
        <dbReference type="HAMAP-Rule" id="MF_01965"/>
    </source>
</evidence>
<dbReference type="InterPro" id="IPR000631">
    <property type="entry name" value="CARKD"/>
</dbReference>
<reference evidence="22 23" key="1">
    <citation type="submission" date="2018-07" db="EMBL/GenBank/DDBJ databases">
        <title>Genomic Encyclopedia of Type Strains, Phase IV (KMG-IV): sequencing the most valuable type-strain genomes for metagenomic binning, comparative biology and taxonomic classification.</title>
        <authorList>
            <person name="Goeker M."/>
        </authorList>
    </citation>
    <scope>NUCLEOTIDE SEQUENCE [LARGE SCALE GENOMIC DNA]</scope>
    <source>
        <strain evidence="22 23">DSM 100911</strain>
    </source>
</reference>
<feature type="binding site" evidence="17">
    <location>
        <position position="342"/>
    </location>
    <ligand>
        <name>(6S)-NADPHX</name>
        <dbReference type="ChEBI" id="CHEBI:64076"/>
    </ligand>
</feature>
<evidence type="ECO:0000313" key="22">
    <source>
        <dbReference type="EMBL" id="RCX09654.1"/>
    </source>
</evidence>
<name>A0A369AQB2_9BURK</name>
<dbReference type="InterPro" id="IPR029056">
    <property type="entry name" value="Ribokinase-like"/>
</dbReference>
<dbReference type="GO" id="GO:0046872">
    <property type="term" value="F:metal ion binding"/>
    <property type="evidence" value="ECO:0007669"/>
    <property type="project" value="UniProtKB-UniRule"/>
</dbReference>
<dbReference type="GO" id="GO:0046496">
    <property type="term" value="P:nicotinamide nucleotide metabolic process"/>
    <property type="evidence" value="ECO:0007669"/>
    <property type="project" value="UniProtKB-UniRule"/>
</dbReference>
<evidence type="ECO:0000256" key="11">
    <source>
        <dbReference type="ARBA" id="ARBA00023235"/>
    </source>
</evidence>
<comment type="catalytic activity">
    <reaction evidence="16 17 19">
        <text>(6S)-NADPHX + ADP = AMP + phosphate + NADPH + H(+)</text>
        <dbReference type="Rhea" id="RHEA:32235"/>
        <dbReference type="ChEBI" id="CHEBI:15378"/>
        <dbReference type="ChEBI" id="CHEBI:43474"/>
        <dbReference type="ChEBI" id="CHEBI:57783"/>
        <dbReference type="ChEBI" id="CHEBI:64076"/>
        <dbReference type="ChEBI" id="CHEBI:456215"/>
        <dbReference type="ChEBI" id="CHEBI:456216"/>
        <dbReference type="EC" id="4.2.1.136"/>
    </reaction>
</comment>
<comment type="similarity">
    <text evidence="17">Belongs to the NnrD/CARKD family.</text>
</comment>
<evidence type="ECO:0000256" key="15">
    <source>
        <dbReference type="ARBA" id="ARBA00048238"/>
    </source>
</evidence>
<evidence type="ECO:0000256" key="9">
    <source>
        <dbReference type="ARBA" id="ARBA00022958"/>
    </source>
</evidence>
<dbReference type="Gene3D" id="3.40.50.10260">
    <property type="entry name" value="YjeF N-terminal domain"/>
    <property type="match status" value="1"/>
</dbReference>
<comment type="catalytic activity">
    <reaction evidence="2 18 19">
        <text>(6R)-NADPHX = (6S)-NADPHX</text>
        <dbReference type="Rhea" id="RHEA:32227"/>
        <dbReference type="ChEBI" id="CHEBI:64076"/>
        <dbReference type="ChEBI" id="CHEBI:64077"/>
        <dbReference type="EC" id="5.1.99.6"/>
    </reaction>
</comment>
<keyword evidence="23" id="KW-1185">Reference proteome</keyword>
<dbReference type="HAMAP" id="MF_01965">
    <property type="entry name" value="NADHX_dehydratase"/>
    <property type="match status" value="1"/>
</dbReference>
<dbReference type="InterPro" id="IPR036652">
    <property type="entry name" value="YjeF_N_dom_sf"/>
</dbReference>
<feature type="binding site" evidence="17">
    <location>
        <position position="517"/>
    </location>
    <ligand>
        <name>AMP</name>
        <dbReference type="ChEBI" id="CHEBI:456215"/>
    </ligand>
</feature>
<comment type="function">
    <text evidence="18">Catalyzes the epimerization of the S- and R-forms of NAD(P)HX, a damaged form of NAD(P)H that is a result of enzymatic or heat-dependent hydration. This is a prerequisite for the S-specific NAD(P)H-hydrate dehydratase to allow the repair of both epimers of NAD(P)HX.</text>
</comment>
<dbReference type="AlphaFoldDB" id="A0A369AQB2"/>
<evidence type="ECO:0000256" key="18">
    <source>
        <dbReference type="HAMAP-Rule" id="MF_01966"/>
    </source>
</evidence>
<comment type="similarity">
    <text evidence="4 19">In the C-terminal section; belongs to the NnrD/CARKD family.</text>
</comment>
<dbReference type="PROSITE" id="PS51383">
    <property type="entry name" value="YJEF_C_3"/>
    <property type="match status" value="1"/>
</dbReference>
<dbReference type="RefSeq" id="WP_241659363.1">
    <property type="nucleotide sequence ID" value="NZ_QPJU01000004.1"/>
</dbReference>
<comment type="function">
    <text evidence="17">Catalyzes the dehydration of the S-form of NAD(P)HX at the expense of ADP, which is converted to AMP. Together with NAD(P)HX epimerase, which catalyzes the epimerization of the S- and R-forms, the enzyme allows the repair of both epimers of NAD(P)HX, a damaged form of NAD(P)H that is a result of enzymatic or heat-dependent hydration.</text>
</comment>
<evidence type="ECO:0000256" key="16">
    <source>
        <dbReference type="ARBA" id="ARBA00049209"/>
    </source>
</evidence>
<comment type="caution">
    <text evidence="22">The sequence shown here is derived from an EMBL/GenBank/DDBJ whole genome shotgun (WGS) entry which is preliminary data.</text>
</comment>
<evidence type="ECO:0000256" key="5">
    <source>
        <dbReference type="ARBA" id="ARBA00022723"/>
    </source>
</evidence>
<evidence type="ECO:0000256" key="14">
    <source>
        <dbReference type="ARBA" id="ARBA00025153"/>
    </source>
</evidence>
<evidence type="ECO:0000256" key="13">
    <source>
        <dbReference type="ARBA" id="ARBA00023268"/>
    </source>
</evidence>
<dbReference type="NCBIfam" id="TIGR00197">
    <property type="entry name" value="yjeF_nterm"/>
    <property type="match status" value="1"/>
</dbReference>
<comment type="cofactor">
    <cofactor evidence="18 19">
        <name>K(+)</name>
        <dbReference type="ChEBI" id="CHEBI:29103"/>
    </cofactor>
    <text evidence="18 19">Binds 1 potassium ion per subunit.</text>
</comment>
<dbReference type="HAMAP" id="MF_01966">
    <property type="entry name" value="NADHX_epimerase"/>
    <property type="match status" value="1"/>
</dbReference>
<keyword evidence="9 18" id="KW-0630">Potassium</keyword>
<feature type="domain" description="YjeF N-terminal" evidence="21">
    <location>
        <begin position="18"/>
        <end position="237"/>
    </location>
</feature>
<comment type="cofactor">
    <cofactor evidence="17">
        <name>Mg(2+)</name>
        <dbReference type="ChEBI" id="CHEBI:18420"/>
    </cofactor>
</comment>
<dbReference type="GO" id="GO:0016301">
    <property type="term" value="F:kinase activity"/>
    <property type="evidence" value="ECO:0007669"/>
    <property type="project" value="UniProtKB-KW"/>
</dbReference>
<dbReference type="GO" id="GO:0005524">
    <property type="term" value="F:ATP binding"/>
    <property type="evidence" value="ECO:0007669"/>
    <property type="project" value="UniProtKB-UniRule"/>
</dbReference>
<feature type="binding site" evidence="18">
    <location>
        <begin position="131"/>
        <end position="137"/>
    </location>
    <ligand>
        <name>(6S)-NADPHX</name>
        <dbReference type="ChEBI" id="CHEBI:64076"/>
    </ligand>
</feature>
<comment type="catalytic activity">
    <reaction evidence="1 18 19">
        <text>(6R)-NADHX = (6S)-NADHX</text>
        <dbReference type="Rhea" id="RHEA:32215"/>
        <dbReference type="ChEBI" id="CHEBI:64074"/>
        <dbReference type="ChEBI" id="CHEBI:64075"/>
        <dbReference type="EC" id="5.1.99.6"/>
    </reaction>
</comment>
<keyword evidence="7 17" id="KW-0067">ATP-binding</keyword>
<feature type="binding site" evidence="18">
    <location>
        <position position="163"/>
    </location>
    <ligand>
        <name>K(+)</name>
        <dbReference type="ChEBI" id="CHEBI:29103"/>
    </ligand>
</feature>
<keyword evidence="8 17" id="KW-0521">NADP</keyword>
<dbReference type="SUPFAM" id="SSF53613">
    <property type="entry name" value="Ribokinase-like"/>
    <property type="match status" value="1"/>
</dbReference>
<dbReference type="SUPFAM" id="SSF64153">
    <property type="entry name" value="YjeF N-terminal domain-like"/>
    <property type="match status" value="1"/>
</dbReference>
<dbReference type="NCBIfam" id="TIGR00196">
    <property type="entry name" value="yjeF_cterm"/>
    <property type="match status" value="1"/>
</dbReference>
<keyword evidence="12 17" id="KW-0456">Lyase</keyword>
<dbReference type="EMBL" id="QPJU01000004">
    <property type="protein sequence ID" value="RCX09654.1"/>
    <property type="molecule type" value="Genomic_DNA"/>
</dbReference>
<evidence type="ECO:0000256" key="8">
    <source>
        <dbReference type="ARBA" id="ARBA00022857"/>
    </source>
</evidence>
<evidence type="ECO:0000259" key="21">
    <source>
        <dbReference type="PROSITE" id="PS51385"/>
    </source>
</evidence>
<dbReference type="EC" id="5.1.99.6" evidence="19"/>
<dbReference type="CDD" id="cd01171">
    <property type="entry name" value="YXKO-related"/>
    <property type="match status" value="1"/>
</dbReference>
<evidence type="ECO:0000256" key="7">
    <source>
        <dbReference type="ARBA" id="ARBA00022840"/>
    </source>
</evidence>
<gene>
    <name evidence="18" type="primary">nnrE</name>
    <name evidence="17" type="synonym">nnrD</name>
    <name evidence="22" type="ORF">DFR45_10414</name>
</gene>
<keyword evidence="10 17" id="KW-0520">NAD</keyword>
<keyword evidence="22" id="KW-0808">Transferase</keyword>
<feature type="binding site" evidence="17">
    <location>
        <position position="518"/>
    </location>
    <ligand>
        <name>(6S)-NADPHX</name>
        <dbReference type="ChEBI" id="CHEBI:64076"/>
    </ligand>
</feature>
<evidence type="ECO:0000256" key="12">
    <source>
        <dbReference type="ARBA" id="ARBA00023239"/>
    </source>
</evidence>
<feature type="binding site" evidence="18">
    <location>
        <position position="127"/>
    </location>
    <ligand>
        <name>K(+)</name>
        <dbReference type="ChEBI" id="CHEBI:29103"/>
    </ligand>
</feature>
<feature type="domain" description="YjeF C-terminal" evidence="20">
    <location>
        <begin position="301"/>
        <end position="569"/>
    </location>
</feature>
<organism evidence="22 23">
    <name type="scientific">Extensimonas vulgaris</name>
    <dbReference type="NCBI Taxonomy" id="1031594"/>
    <lineage>
        <taxon>Bacteria</taxon>
        <taxon>Pseudomonadati</taxon>
        <taxon>Pseudomonadota</taxon>
        <taxon>Betaproteobacteria</taxon>
        <taxon>Burkholderiales</taxon>
        <taxon>Comamonadaceae</taxon>
        <taxon>Extensimonas</taxon>
    </lineage>
</organism>
<evidence type="ECO:0000256" key="1">
    <source>
        <dbReference type="ARBA" id="ARBA00000013"/>
    </source>
</evidence>
<evidence type="ECO:0000256" key="2">
    <source>
        <dbReference type="ARBA" id="ARBA00000909"/>
    </source>
</evidence>
<keyword evidence="11 18" id="KW-0413">Isomerase</keyword>
<dbReference type="Gene3D" id="3.40.1190.20">
    <property type="match status" value="1"/>
</dbReference>
<evidence type="ECO:0000256" key="4">
    <source>
        <dbReference type="ARBA" id="ARBA00009524"/>
    </source>
</evidence>
<dbReference type="PANTHER" id="PTHR12592">
    <property type="entry name" value="ATP-DEPENDENT (S)-NAD(P)H-HYDRATE DEHYDRATASE FAMILY MEMBER"/>
    <property type="match status" value="1"/>
</dbReference>
<dbReference type="InterPro" id="IPR004443">
    <property type="entry name" value="YjeF_N_dom"/>
</dbReference>
<comment type="catalytic activity">
    <reaction evidence="15 17 19">
        <text>(6S)-NADHX + ADP = AMP + phosphate + NADH + H(+)</text>
        <dbReference type="Rhea" id="RHEA:32223"/>
        <dbReference type="ChEBI" id="CHEBI:15378"/>
        <dbReference type="ChEBI" id="CHEBI:43474"/>
        <dbReference type="ChEBI" id="CHEBI:57945"/>
        <dbReference type="ChEBI" id="CHEBI:64074"/>
        <dbReference type="ChEBI" id="CHEBI:456215"/>
        <dbReference type="ChEBI" id="CHEBI:456216"/>
        <dbReference type="EC" id="4.2.1.136"/>
    </reaction>
</comment>
<accession>A0A369AQB2</accession>
<feature type="binding site" evidence="17">
    <location>
        <begin position="488"/>
        <end position="492"/>
    </location>
    <ligand>
        <name>AMP</name>
        <dbReference type="ChEBI" id="CHEBI:456215"/>
    </ligand>
</feature>
<comment type="caution">
    <text evidence="18">Lacks conserved residue(s) required for the propagation of feature annotation.</text>
</comment>
<comment type="subunit">
    <text evidence="17">Homotetramer.</text>
</comment>
<dbReference type="GO" id="GO:0052856">
    <property type="term" value="F:NAD(P)HX epimerase activity"/>
    <property type="evidence" value="ECO:0007669"/>
    <property type="project" value="UniProtKB-UniRule"/>
</dbReference>
<feature type="binding site" evidence="18">
    <location>
        <begin position="64"/>
        <end position="68"/>
    </location>
    <ligand>
        <name>(6S)-NADPHX</name>
        <dbReference type="ChEBI" id="CHEBI:64076"/>
    </ligand>
</feature>
<evidence type="ECO:0000256" key="3">
    <source>
        <dbReference type="ARBA" id="ARBA00006001"/>
    </source>
</evidence>
<dbReference type="InterPro" id="IPR017953">
    <property type="entry name" value="Carbohydrate_kinase_pred_CS"/>
</dbReference>
<dbReference type="PANTHER" id="PTHR12592:SF0">
    <property type="entry name" value="ATP-DEPENDENT (S)-NAD(P)H-HYDRATE DEHYDRATASE"/>
    <property type="match status" value="1"/>
</dbReference>
<dbReference type="Pfam" id="PF01256">
    <property type="entry name" value="Carb_kinase"/>
    <property type="match status" value="1"/>
</dbReference>
<dbReference type="Pfam" id="PF03853">
    <property type="entry name" value="YjeF_N"/>
    <property type="match status" value="1"/>
</dbReference>
<feature type="binding site" evidence="18">
    <location>
        <position position="65"/>
    </location>
    <ligand>
        <name>K(+)</name>
        <dbReference type="ChEBI" id="CHEBI:29103"/>
    </ligand>
</feature>
<dbReference type="GO" id="GO:0052855">
    <property type="term" value="F:ADP-dependent NAD(P)H-hydrate dehydratase activity"/>
    <property type="evidence" value="ECO:0007669"/>
    <property type="project" value="UniProtKB-UniRule"/>
</dbReference>
<feature type="binding site" evidence="17">
    <location>
        <position position="395"/>
    </location>
    <ligand>
        <name>(6S)-NADPHX</name>
        <dbReference type="ChEBI" id="CHEBI:64076"/>
    </ligand>
</feature>
<dbReference type="PIRSF" id="PIRSF017184">
    <property type="entry name" value="Nnr"/>
    <property type="match status" value="1"/>
</dbReference>
<dbReference type="PROSITE" id="PS51385">
    <property type="entry name" value="YJEF_N"/>
    <property type="match status" value="1"/>
</dbReference>
<protein>
    <recommendedName>
        <fullName evidence="19">Bifunctional NAD(P)H-hydrate repair enzyme</fullName>
    </recommendedName>
    <alternativeName>
        <fullName evidence="19">Nicotinamide nucleotide repair protein</fullName>
    </alternativeName>
    <domain>
        <recommendedName>
            <fullName evidence="19">ADP-dependent (S)-NAD(P)H-hydrate dehydratase</fullName>
            <ecNumber evidence="19">4.2.1.136</ecNumber>
        </recommendedName>
        <alternativeName>
            <fullName evidence="19">ADP-dependent NAD(P)HX dehydratase</fullName>
        </alternativeName>
    </domain>
    <domain>
        <recommendedName>
            <fullName evidence="19">NAD(P)H-hydrate epimerase</fullName>
            <ecNumber evidence="19">5.1.99.6</ecNumber>
        </recommendedName>
    </domain>
</protein>
<evidence type="ECO:0000259" key="20">
    <source>
        <dbReference type="PROSITE" id="PS51383"/>
    </source>
</evidence>
<feature type="binding site" evidence="18">
    <location>
        <position position="160"/>
    </location>
    <ligand>
        <name>(6S)-NADPHX</name>
        <dbReference type="ChEBI" id="CHEBI:64076"/>
    </ligand>
</feature>
<keyword evidence="22" id="KW-0418">Kinase</keyword>
<feature type="binding site" evidence="17">
    <location>
        <position position="451"/>
    </location>
    <ligand>
        <name>(6S)-NADPHX</name>
        <dbReference type="ChEBI" id="CHEBI:64076"/>
    </ligand>
</feature>
<comment type="function">
    <text evidence="14 19">Bifunctional enzyme that catalyzes the epimerization of the S- and R-forms of NAD(P)HX and the dehydration of the S-form of NAD(P)HX at the expense of ADP, which is converted to AMP. This allows the repair of both epimers of NAD(P)HX, a damaged form of NAD(P)H that is a result of enzymatic or heat-dependent hydration.</text>
</comment>
<dbReference type="PROSITE" id="PS01050">
    <property type="entry name" value="YJEF_C_2"/>
    <property type="match status" value="1"/>
</dbReference>